<evidence type="ECO:0000313" key="1">
    <source>
        <dbReference type="EMBL" id="TRA88104.1"/>
    </source>
</evidence>
<proteinExistence type="predicted"/>
<comment type="caution">
    <text evidence="1">The sequence shown here is derived from an EMBL/GenBank/DDBJ whole genome shotgun (WGS) entry which is preliminary data.</text>
</comment>
<dbReference type="AlphaFoldDB" id="A0AA94VBN2"/>
<name>A0AA94VBN2_RHIRH</name>
<dbReference type="GeneID" id="92774647"/>
<evidence type="ECO:0000313" key="2">
    <source>
        <dbReference type="Proteomes" id="UP000320858"/>
    </source>
</evidence>
<reference evidence="1 2" key="1">
    <citation type="journal article" date="2019" name="Appl. Microbiol. Biotechnol.">
        <title>Differential efficiency of wild type rhizogenic strains for rol gene transformation of plants.</title>
        <authorList>
            <person name="Desmet S."/>
            <person name="De Keyser E."/>
            <person name="Van Vaerenbergh J."/>
            <person name="Baeyen S."/>
            <person name="Van Huylenbroeck J."/>
            <person name="Geelen D."/>
            <person name="Dhooghe E."/>
        </authorList>
    </citation>
    <scope>NUCLEOTIDE SEQUENCE [LARGE SCALE GENOMIC DNA]</scope>
    <source>
        <strain evidence="1 2">B 4.1</strain>
    </source>
</reference>
<sequence length="94" mass="10465">MDEGVAAVRLRFPTRVQAINELASRDVIFCEICQDFAEAQTELARWEAASSDPVRDDRVAEYRELLAALGREIEDALARATVVSLHRSPGPRPV</sequence>
<accession>A0AA94VBN2</accession>
<dbReference type="RefSeq" id="WP_035200796.1">
    <property type="nucleotide sequence ID" value="NZ_SGOB01000003.1"/>
</dbReference>
<dbReference type="EMBL" id="SGOB01000003">
    <property type="protein sequence ID" value="TRA88104.1"/>
    <property type="molecule type" value="Genomic_DNA"/>
</dbReference>
<gene>
    <name evidence="1" type="ORF">EXN24_16260</name>
</gene>
<dbReference type="Proteomes" id="UP000320858">
    <property type="component" value="Unassembled WGS sequence"/>
</dbReference>
<organism evidence="1 2">
    <name type="scientific">Rhizobium rhizogenes</name>
    <name type="common">Agrobacterium rhizogenes</name>
    <dbReference type="NCBI Taxonomy" id="359"/>
    <lineage>
        <taxon>Bacteria</taxon>
        <taxon>Pseudomonadati</taxon>
        <taxon>Pseudomonadota</taxon>
        <taxon>Alphaproteobacteria</taxon>
        <taxon>Hyphomicrobiales</taxon>
        <taxon>Rhizobiaceae</taxon>
        <taxon>Rhizobium/Agrobacterium group</taxon>
        <taxon>Rhizobium</taxon>
    </lineage>
</organism>
<protein>
    <submittedName>
        <fullName evidence="1">Uncharacterized protein</fullName>
    </submittedName>
</protein>